<keyword evidence="1" id="KW-0227">DNA damage</keyword>
<dbReference type="InterPro" id="IPR010994">
    <property type="entry name" value="RuvA_2-like"/>
</dbReference>
<reference evidence="3" key="1">
    <citation type="submission" date="2019-08" db="EMBL/GenBank/DDBJ databases">
        <authorList>
            <person name="Kucharzyk K."/>
            <person name="Murdoch R.W."/>
            <person name="Higgins S."/>
            <person name="Loffler F."/>
        </authorList>
    </citation>
    <scope>NUCLEOTIDE SEQUENCE</scope>
</reference>
<dbReference type="PANTHER" id="PTHR30562">
    <property type="entry name" value="UVRC/OXIDOREDUCTASE"/>
    <property type="match status" value="1"/>
</dbReference>
<evidence type="ECO:0000259" key="2">
    <source>
        <dbReference type="SMART" id="SM00278"/>
    </source>
</evidence>
<dbReference type="Pfam" id="PF14520">
    <property type="entry name" value="HHH_5"/>
    <property type="match status" value="1"/>
</dbReference>
<dbReference type="EMBL" id="VSSQ01105241">
    <property type="protein sequence ID" value="MPN45388.1"/>
    <property type="molecule type" value="Genomic_DNA"/>
</dbReference>
<feature type="domain" description="Helix-hairpin-helix DNA-binding motif class 1" evidence="2">
    <location>
        <begin position="9"/>
        <end position="28"/>
    </location>
</feature>
<dbReference type="GO" id="GO:0009380">
    <property type="term" value="C:excinuclease repair complex"/>
    <property type="evidence" value="ECO:0007669"/>
    <property type="project" value="TreeGrafter"/>
</dbReference>
<evidence type="ECO:0000256" key="1">
    <source>
        <dbReference type="ARBA" id="ARBA00023236"/>
    </source>
</evidence>
<sequence length="65" mass="7360">MRNKSLTKSSLDDIPGVGEKRKKALLSHFKSMEDIKNASVKELSEVEGLNKSVAENIYDYFRKGE</sequence>
<dbReference type="AlphaFoldDB" id="A0A645I2C2"/>
<dbReference type="PANTHER" id="PTHR30562:SF1">
    <property type="entry name" value="UVRABC SYSTEM PROTEIN C"/>
    <property type="match status" value="1"/>
</dbReference>
<dbReference type="GO" id="GO:0009432">
    <property type="term" value="P:SOS response"/>
    <property type="evidence" value="ECO:0007669"/>
    <property type="project" value="UniProtKB-KW"/>
</dbReference>
<dbReference type="InterPro" id="IPR003583">
    <property type="entry name" value="Hlx-hairpin-Hlx_DNA-bd_motif"/>
</dbReference>
<gene>
    <name evidence="3" type="primary">uvrC_51</name>
    <name evidence="3" type="ORF">SDC9_192955</name>
</gene>
<protein>
    <submittedName>
        <fullName evidence="3">UvrABC system protein C</fullName>
    </submittedName>
</protein>
<dbReference type="SUPFAM" id="SSF47781">
    <property type="entry name" value="RuvA domain 2-like"/>
    <property type="match status" value="1"/>
</dbReference>
<evidence type="ECO:0000313" key="3">
    <source>
        <dbReference type="EMBL" id="MPN45388.1"/>
    </source>
</evidence>
<name>A0A645I2C2_9ZZZZ</name>
<dbReference type="InterPro" id="IPR050066">
    <property type="entry name" value="UvrABC_protein_C"/>
</dbReference>
<dbReference type="FunFam" id="1.10.150.20:FF:000005">
    <property type="entry name" value="UvrABC system protein C"/>
    <property type="match status" value="1"/>
</dbReference>
<feature type="domain" description="Helix-hairpin-helix DNA-binding motif class 1" evidence="2">
    <location>
        <begin position="41"/>
        <end position="60"/>
    </location>
</feature>
<organism evidence="3">
    <name type="scientific">bioreactor metagenome</name>
    <dbReference type="NCBI Taxonomy" id="1076179"/>
    <lineage>
        <taxon>unclassified sequences</taxon>
        <taxon>metagenomes</taxon>
        <taxon>ecological metagenomes</taxon>
    </lineage>
</organism>
<proteinExistence type="predicted"/>
<dbReference type="SMART" id="SM00278">
    <property type="entry name" value="HhH1"/>
    <property type="match status" value="2"/>
</dbReference>
<dbReference type="Gene3D" id="1.10.150.20">
    <property type="entry name" value="5' to 3' exonuclease, C-terminal subdomain"/>
    <property type="match status" value="1"/>
</dbReference>
<dbReference type="GO" id="GO:0003677">
    <property type="term" value="F:DNA binding"/>
    <property type="evidence" value="ECO:0007669"/>
    <property type="project" value="InterPro"/>
</dbReference>
<keyword evidence="1" id="KW-0742">SOS response</keyword>
<accession>A0A645I2C2</accession>
<comment type="caution">
    <text evidence="3">The sequence shown here is derived from an EMBL/GenBank/DDBJ whole genome shotgun (WGS) entry which is preliminary data.</text>
</comment>
<dbReference type="GO" id="GO:0006281">
    <property type="term" value="P:DNA repair"/>
    <property type="evidence" value="ECO:0007669"/>
    <property type="project" value="InterPro"/>
</dbReference>